<evidence type="ECO:0000313" key="2">
    <source>
        <dbReference type="EMBL" id="ETW78245.1"/>
    </source>
</evidence>
<dbReference type="EMBL" id="KI925462">
    <property type="protein sequence ID" value="ETW78245.1"/>
    <property type="molecule type" value="Genomic_DNA"/>
</dbReference>
<accession>W4JYS7</accession>
<organism evidence="2 3">
    <name type="scientific">Heterobasidion irregulare (strain TC 32-1)</name>
    <dbReference type="NCBI Taxonomy" id="747525"/>
    <lineage>
        <taxon>Eukaryota</taxon>
        <taxon>Fungi</taxon>
        <taxon>Dikarya</taxon>
        <taxon>Basidiomycota</taxon>
        <taxon>Agaricomycotina</taxon>
        <taxon>Agaricomycetes</taxon>
        <taxon>Russulales</taxon>
        <taxon>Bondarzewiaceae</taxon>
        <taxon>Heterobasidion</taxon>
        <taxon>Heterobasidion annosum species complex</taxon>
    </lineage>
</organism>
<name>W4JYS7_HETIT</name>
<keyword evidence="3" id="KW-1185">Reference proteome</keyword>
<sequence>MHCEGANGTHQRVLVLEGRAPLRKFPRRVIASHGATRGSRNHGSKHSSGVGPEHRPELKPRESILSASQSRKHPSPGDPRGGNRRSRGPRPRATRRRRLPRAGSRRRSRSSRRTRLCDSAASAHPRKDRTGSPPSRRTARRWARRPARGGGRARGDRGLGGRWAGRLEEGVCGFGCGLAWPT</sequence>
<feature type="compositionally biased region" description="Basic residues" evidence="1">
    <location>
        <begin position="137"/>
        <end position="147"/>
    </location>
</feature>
<dbReference type="HOGENOM" id="CLU_1482170_0_0_1"/>
<feature type="compositionally biased region" description="Basic residues" evidence="1">
    <location>
        <begin position="82"/>
        <end position="114"/>
    </location>
</feature>
<dbReference type="Proteomes" id="UP000030671">
    <property type="component" value="Unassembled WGS sequence"/>
</dbReference>
<feature type="region of interest" description="Disordered" evidence="1">
    <location>
        <begin position="32"/>
        <end position="162"/>
    </location>
</feature>
<dbReference type="GeneID" id="20667904"/>
<evidence type="ECO:0000313" key="3">
    <source>
        <dbReference type="Proteomes" id="UP000030671"/>
    </source>
</evidence>
<dbReference type="RefSeq" id="XP_009550232.1">
    <property type="nucleotide sequence ID" value="XM_009551937.1"/>
</dbReference>
<proteinExistence type="predicted"/>
<dbReference type="AlphaFoldDB" id="W4JYS7"/>
<evidence type="ECO:0000256" key="1">
    <source>
        <dbReference type="SAM" id="MobiDB-lite"/>
    </source>
</evidence>
<protein>
    <submittedName>
        <fullName evidence="2">Uncharacterized protein</fullName>
    </submittedName>
</protein>
<gene>
    <name evidence="2" type="ORF">HETIRDRAFT_164226</name>
</gene>
<feature type="compositionally biased region" description="Basic and acidic residues" evidence="1">
    <location>
        <begin position="52"/>
        <end position="62"/>
    </location>
</feature>
<feature type="compositionally biased region" description="Basic and acidic residues" evidence="1">
    <location>
        <begin position="153"/>
        <end position="162"/>
    </location>
</feature>
<reference evidence="2 3" key="1">
    <citation type="journal article" date="2012" name="New Phytol.">
        <title>Insight into trade-off between wood decay and parasitism from the genome of a fungal forest pathogen.</title>
        <authorList>
            <person name="Olson A."/>
            <person name="Aerts A."/>
            <person name="Asiegbu F."/>
            <person name="Belbahri L."/>
            <person name="Bouzid O."/>
            <person name="Broberg A."/>
            <person name="Canback B."/>
            <person name="Coutinho P.M."/>
            <person name="Cullen D."/>
            <person name="Dalman K."/>
            <person name="Deflorio G."/>
            <person name="van Diepen L.T."/>
            <person name="Dunand C."/>
            <person name="Duplessis S."/>
            <person name="Durling M."/>
            <person name="Gonthier P."/>
            <person name="Grimwood J."/>
            <person name="Fossdal C.G."/>
            <person name="Hansson D."/>
            <person name="Henrissat B."/>
            <person name="Hietala A."/>
            <person name="Himmelstrand K."/>
            <person name="Hoffmeister D."/>
            <person name="Hogberg N."/>
            <person name="James T.Y."/>
            <person name="Karlsson M."/>
            <person name="Kohler A."/>
            <person name="Kues U."/>
            <person name="Lee Y.H."/>
            <person name="Lin Y.C."/>
            <person name="Lind M."/>
            <person name="Lindquist E."/>
            <person name="Lombard V."/>
            <person name="Lucas S."/>
            <person name="Lunden K."/>
            <person name="Morin E."/>
            <person name="Murat C."/>
            <person name="Park J."/>
            <person name="Raffaello T."/>
            <person name="Rouze P."/>
            <person name="Salamov A."/>
            <person name="Schmutz J."/>
            <person name="Solheim H."/>
            <person name="Stahlberg J."/>
            <person name="Velez H."/>
            <person name="de Vries R.P."/>
            <person name="Wiebenga A."/>
            <person name="Woodward S."/>
            <person name="Yakovlev I."/>
            <person name="Garbelotto M."/>
            <person name="Martin F."/>
            <person name="Grigoriev I.V."/>
            <person name="Stenlid J."/>
        </authorList>
    </citation>
    <scope>NUCLEOTIDE SEQUENCE [LARGE SCALE GENOMIC DNA]</scope>
    <source>
        <strain evidence="2 3">TC 32-1</strain>
    </source>
</reference>
<dbReference type="InParanoid" id="W4JYS7"/>
<dbReference type="KEGG" id="hir:HETIRDRAFT_164226"/>